<comment type="subcellular location">
    <subcellularLocation>
        <location evidence="1">Cell envelope</location>
    </subcellularLocation>
</comment>
<dbReference type="InterPro" id="IPR025997">
    <property type="entry name" value="SBP_2_dom"/>
</dbReference>
<dbReference type="PANTHER" id="PTHR46847:SF1">
    <property type="entry name" value="D-ALLOSE-BINDING PERIPLASMIC PROTEIN-RELATED"/>
    <property type="match status" value="1"/>
</dbReference>
<dbReference type="Proteomes" id="UP000298631">
    <property type="component" value="Chromosome"/>
</dbReference>
<dbReference type="SUPFAM" id="SSF53822">
    <property type="entry name" value="Periplasmic binding protein-like I"/>
    <property type="match status" value="1"/>
</dbReference>
<dbReference type="Gene3D" id="3.40.50.2300">
    <property type="match status" value="2"/>
</dbReference>
<dbReference type="KEGG" id="pseb:EOK75_07420"/>
<evidence type="ECO:0000256" key="4">
    <source>
        <dbReference type="SAM" id="Phobius"/>
    </source>
</evidence>
<keyword evidence="4" id="KW-0812">Transmembrane</keyword>
<keyword evidence="7" id="KW-1185">Reference proteome</keyword>
<dbReference type="InterPro" id="IPR028082">
    <property type="entry name" value="Peripla_BP_I"/>
</dbReference>
<evidence type="ECO:0000256" key="2">
    <source>
        <dbReference type="ARBA" id="ARBA00007639"/>
    </source>
</evidence>
<organism evidence="6 7">
    <name type="scientific">Pseudorhodobacter turbinis</name>
    <dbReference type="NCBI Taxonomy" id="2500533"/>
    <lineage>
        <taxon>Bacteria</taxon>
        <taxon>Pseudomonadati</taxon>
        <taxon>Pseudomonadota</taxon>
        <taxon>Alphaproteobacteria</taxon>
        <taxon>Rhodobacterales</taxon>
        <taxon>Paracoccaceae</taxon>
        <taxon>Pseudorhodobacter</taxon>
    </lineage>
</organism>
<dbReference type="AlphaFoldDB" id="A0A4P8EFN5"/>
<dbReference type="EMBL" id="CP039964">
    <property type="protein sequence ID" value="QCO55589.1"/>
    <property type="molecule type" value="Genomic_DNA"/>
</dbReference>
<proteinExistence type="inferred from homology"/>
<evidence type="ECO:0000256" key="3">
    <source>
        <dbReference type="ARBA" id="ARBA00022729"/>
    </source>
</evidence>
<protein>
    <submittedName>
        <fullName evidence="6">TMAO reductase system periplasmic protein TorT</fullName>
    </submittedName>
</protein>
<sequence length="351" mass="37297">MASTAIAERIWISRVSNLVLRISKLYGAALRCSIALGAICLMMWGAPVTASPTQKARLFCVLVPHFKDEYWLSVGYGLEQEAARQNVELLLYEAGGYHARTEQIKLLNACAARGVDAILIGAVTSNHPELSQAIARIAQDVPVFGLVNELHSDALSGRVGVNWQDMGFAIGHHLRELHPKGTPPKTAVFISGPRIAGWTGPLEAGLRDGLADSAVTITGVFEDDTGLRQQLAAVETALEQHPEADFLIGSAPAVEAAIGLLAAQKRPQAPKLLSTYISHTVLRGLMNGDVLAASYDDPIGQGILAIRQAVNANASDNSEASVGPDVVLLAKGAQSVQRVRISSADYFPAID</sequence>
<keyword evidence="4" id="KW-1133">Transmembrane helix</keyword>
<dbReference type="CDD" id="cd06306">
    <property type="entry name" value="PBP1_TorT-like"/>
    <property type="match status" value="1"/>
</dbReference>
<keyword evidence="4" id="KW-0472">Membrane</keyword>
<name>A0A4P8EFN5_9RHOB</name>
<dbReference type="Pfam" id="PF13407">
    <property type="entry name" value="Peripla_BP_4"/>
    <property type="match status" value="1"/>
</dbReference>
<dbReference type="GO" id="GO:0030313">
    <property type="term" value="C:cell envelope"/>
    <property type="evidence" value="ECO:0007669"/>
    <property type="project" value="UniProtKB-SubCell"/>
</dbReference>
<reference evidence="6 7" key="1">
    <citation type="submission" date="2019-05" db="EMBL/GenBank/DDBJ databases">
        <title>Pseudorhodobacter turbinis sp. nov., isolated from the gut of the Korean turban shell.</title>
        <authorList>
            <person name="Jeong Y.-S."/>
            <person name="Kang W.-R."/>
            <person name="Bae J.-W."/>
        </authorList>
    </citation>
    <scope>NUCLEOTIDE SEQUENCE [LARGE SCALE GENOMIC DNA]</scope>
    <source>
        <strain evidence="6 7">S12M18</strain>
    </source>
</reference>
<keyword evidence="3" id="KW-0732">Signal</keyword>
<dbReference type="GO" id="GO:0030246">
    <property type="term" value="F:carbohydrate binding"/>
    <property type="evidence" value="ECO:0007669"/>
    <property type="project" value="UniProtKB-ARBA"/>
</dbReference>
<comment type="similarity">
    <text evidence="2">Belongs to the bacterial solute-binding protein 2 family.</text>
</comment>
<evidence type="ECO:0000313" key="6">
    <source>
        <dbReference type="EMBL" id="QCO55589.1"/>
    </source>
</evidence>
<evidence type="ECO:0000259" key="5">
    <source>
        <dbReference type="Pfam" id="PF13407"/>
    </source>
</evidence>
<dbReference type="PANTHER" id="PTHR46847">
    <property type="entry name" value="D-ALLOSE-BINDING PERIPLASMIC PROTEIN-RELATED"/>
    <property type="match status" value="1"/>
</dbReference>
<evidence type="ECO:0000313" key="7">
    <source>
        <dbReference type="Proteomes" id="UP000298631"/>
    </source>
</evidence>
<dbReference type="OrthoDB" id="9773673at2"/>
<feature type="transmembrane region" description="Helical" evidence="4">
    <location>
        <begin position="25"/>
        <end position="46"/>
    </location>
</feature>
<gene>
    <name evidence="6" type="primary">torT</name>
    <name evidence="6" type="ORF">EOK75_07420</name>
</gene>
<evidence type="ECO:0000256" key="1">
    <source>
        <dbReference type="ARBA" id="ARBA00004196"/>
    </source>
</evidence>
<dbReference type="NCBIfam" id="NF008185">
    <property type="entry name" value="PRK10936.1"/>
    <property type="match status" value="1"/>
</dbReference>
<feature type="domain" description="Periplasmic binding protein" evidence="5">
    <location>
        <begin position="60"/>
        <end position="312"/>
    </location>
</feature>
<accession>A0A4P8EFN5</accession>